<dbReference type="AlphaFoldDB" id="A0AAN8TZM0"/>
<reference evidence="1 2" key="1">
    <citation type="submission" date="2024-02" db="EMBL/GenBank/DDBJ databases">
        <title>de novo genome assembly of Solanum bulbocastanum strain 11H21.</title>
        <authorList>
            <person name="Hosaka A.J."/>
        </authorList>
    </citation>
    <scope>NUCLEOTIDE SEQUENCE [LARGE SCALE GENOMIC DNA]</scope>
    <source>
        <tissue evidence="1">Young leaves</tissue>
    </source>
</reference>
<comment type="caution">
    <text evidence="1">The sequence shown here is derived from an EMBL/GenBank/DDBJ whole genome shotgun (WGS) entry which is preliminary data.</text>
</comment>
<evidence type="ECO:0000313" key="1">
    <source>
        <dbReference type="EMBL" id="KAK6797295.1"/>
    </source>
</evidence>
<organism evidence="1 2">
    <name type="scientific">Solanum bulbocastanum</name>
    <name type="common">Wild potato</name>
    <dbReference type="NCBI Taxonomy" id="147425"/>
    <lineage>
        <taxon>Eukaryota</taxon>
        <taxon>Viridiplantae</taxon>
        <taxon>Streptophyta</taxon>
        <taxon>Embryophyta</taxon>
        <taxon>Tracheophyta</taxon>
        <taxon>Spermatophyta</taxon>
        <taxon>Magnoliopsida</taxon>
        <taxon>eudicotyledons</taxon>
        <taxon>Gunneridae</taxon>
        <taxon>Pentapetalae</taxon>
        <taxon>asterids</taxon>
        <taxon>lamiids</taxon>
        <taxon>Solanales</taxon>
        <taxon>Solanaceae</taxon>
        <taxon>Solanoideae</taxon>
        <taxon>Solaneae</taxon>
        <taxon>Solanum</taxon>
    </lineage>
</organism>
<evidence type="ECO:0000313" key="2">
    <source>
        <dbReference type="Proteomes" id="UP001371456"/>
    </source>
</evidence>
<name>A0AAN8TZM0_SOLBU</name>
<sequence length="65" mass="7571">MEKVSENLVKKQQRSSFFHLVAWIEDYNILHWTNQHAVGIFFSELLCEVCALCGILSRDSVTHFT</sequence>
<dbReference type="Proteomes" id="UP001371456">
    <property type="component" value="Unassembled WGS sequence"/>
</dbReference>
<keyword evidence="2" id="KW-1185">Reference proteome</keyword>
<accession>A0AAN8TZM0</accession>
<gene>
    <name evidence="1" type="ORF">RDI58_004997</name>
</gene>
<proteinExistence type="predicted"/>
<protein>
    <submittedName>
        <fullName evidence="1">Uncharacterized protein</fullName>
    </submittedName>
</protein>
<dbReference type="EMBL" id="JBANQN010000002">
    <property type="protein sequence ID" value="KAK6797295.1"/>
    <property type="molecule type" value="Genomic_DNA"/>
</dbReference>